<evidence type="ECO:0000256" key="1">
    <source>
        <dbReference type="SAM" id="MobiDB-lite"/>
    </source>
</evidence>
<feature type="compositionally biased region" description="Basic and acidic residues" evidence="1">
    <location>
        <begin position="84"/>
        <end position="98"/>
    </location>
</feature>
<dbReference type="EMBL" id="KQ459581">
    <property type="protein sequence ID" value="KPI99156.1"/>
    <property type="molecule type" value="Genomic_DNA"/>
</dbReference>
<sequence>MREKTPPPCYPDDTQLFDKRKINQRPSLVVQCVCVPAGPGSRAGPRVIGPAPPATVASPVCAPAGENHCPRFAIGYRTNMGDAGRPDFPFRRGERPTGTRESGPPAPPGEER</sequence>
<feature type="region of interest" description="Disordered" evidence="1">
    <location>
        <begin position="78"/>
        <end position="112"/>
    </location>
</feature>
<keyword evidence="3" id="KW-1185">Reference proteome</keyword>
<dbReference type="AlphaFoldDB" id="A0A194Q0S6"/>
<proteinExistence type="predicted"/>
<name>A0A194Q0S6_PAPXU</name>
<gene>
    <name evidence="2" type="ORF">RR46_02373</name>
</gene>
<evidence type="ECO:0000313" key="2">
    <source>
        <dbReference type="EMBL" id="KPI99156.1"/>
    </source>
</evidence>
<evidence type="ECO:0000313" key="3">
    <source>
        <dbReference type="Proteomes" id="UP000053268"/>
    </source>
</evidence>
<dbReference type="Proteomes" id="UP000053268">
    <property type="component" value="Unassembled WGS sequence"/>
</dbReference>
<reference evidence="2 3" key="1">
    <citation type="journal article" date="2015" name="Nat. Commun.">
        <title>Outbred genome sequencing and CRISPR/Cas9 gene editing in butterflies.</title>
        <authorList>
            <person name="Li X."/>
            <person name="Fan D."/>
            <person name="Zhang W."/>
            <person name="Liu G."/>
            <person name="Zhang L."/>
            <person name="Zhao L."/>
            <person name="Fang X."/>
            <person name="Chen L."/>
            <person name="Dong Y."/>
            <person name="Chen Y."/>
            <person name="Ding Y."/>
            <person name="Zhao R."/>
            <person name="Feng M."/>
            <person name="Zhu Y."/>
            <person name="Feng Y."/>
            <person name="Jiang X."/>
            <person name="Zhu D."/>
            <person name="Xiang H."/>
            <person name="Feng X."/>
            <person name="Li S."/>
            <person name="Wang J."/>
            <person name="Zhang G."/>
            <person name="Kronforst M.R."/>
            <person name="Wang W."/>
        </authorList>
    </citation>
    <scope>NUCLEOTIDE SEQUENCE [LARGE SCALE GENOMIC DNA]</scope>
    <source>
        <strain evidence="2">Ya'a_city_454_Px</strain>
        <tissue evidence="2">Whole body</tissue>
    </source>
</reference>
<accession>A0A194Q0S6</accession>
<organism evidence="2 3">
    <name type="scientific">Papilio xuthus</name>
    <name type="common">Asian swallowtail butterfly</name>
    <dbReference type="NCBI Taxonomy" id="66420"/>
    <lineage>
        <taxon>Eukaryota</taxon>
        <taxon>Metazoa</taxon>
        <taxon>Ecdysozoa</taxon>
        <taxon>Arthropoda</taxon>
        <taxon>Hexapoda</taxon>
        <taxon>Insecta</taxon>
        <taxon>Pterygota</taxon>
        <taxon>Neoptera</taxon>
        <taxon>Endopterygota</taxon>
        <taxon>Lepidoptera</taxon>
        <taxon>Glossata</taxon>
        <taxon>Ditrysia</taxon>
        <taxon>Papilionoidea</taxon>
        <taxon>Papilionidae</taxon>
        <taxon>Papilioninae</taxon>
        <taxon>Papilio</taxon>
    </lineage>
</organism>
<protein>
    <submittedName>
        <fullName evidence="2">Uncharacterized protein</fullName>
    </submittedName>
</protein>